<dbReference type="InterPro" id="IPR000719">
    <property type="entry name" value="Prot_kinase_dom"/>
</dbReference>
<feature type="domain" description="Protein kinase" evidence="1">
    <location>
        <begin position="18"/>
        <end position="202"/>
    </location>
</feature>
<evidence type="ECO:0000259" key="1">
    <source>
        <dbReference type="PROSITE" id="PS50011"/>
    </source>
</evidence>
<evidence type="ECO:0000313" key="3">
    <source>
        <dbReference type="Proteomes" id="UP001251528"/>
    </source>
</evidence>
<dbReference type="InterPro" id="IPR011009">
    <property type="entry name" value="Kinase-like_dom_sf"/>
</dbReference>
<dbReference type="SUPFAM" id="SSF56112">
    <property type="entry name" value="Protein kinase-like (PK-like)"/>
    <property type="match status" value="1"/>
</dbReference>
<organism evidence="2 3">
    <name type="scientific">Conoideocrella luteorostrata</name>
    <dbReference type="NCBI Taxonomy" id="1105319"/>
    <lineage>
        <taxon>Eukaryota</taxon>
        <taxon>Fungi</taxon>
        <taxon>Dikarya</taxon>
        <taxon>Ascomycota</taxon>
        <taxon>Pezizomycotina</taxon>
        <taxon>Sordariomycetes</taxon>
        <taxon>Hypocreomycetidae</taxon>
        <taxon>Hypocreales</taxon>
        <taxon>Clavicipitaceae</taxon>
        <taxon>Conoideocrella</taxon>
    </lineage>
</organism>
<dbReference type="Gene3D" id="3.30.200.20">
    <property type="entry name" value="Phosphorylase Kinase, domain 1"/>
    <property type="match status" value="1"/>
</dbReference>
<gene>
    <name evidence="2" type="ORF">QQS21_005706</name>
</gene>
<protein>
    <recommendedName>
        <fullName evidence="1">Protein kinase domain-containing protein</fullName>
    </recommendedName>
</protein>
<dbReference type="PROSITE" id="PS50011">
    <property type="entry name" value="PROTEIN_KINASE_DOM"/>
    <property type="match status" value="1"/>
</dbReference>
<dbReference type="Pfam" id="PF00069">
    <property type="entry name" value="Pkinase"/>
    <property type="match status" value="1"/>
</dbReference>
<comment type="caution">
    <text evidence="2">The sequence shown here is derived from an EMBL/GenBank/DDBJ whole genome shotgun (WGS) entry which is preliminary data.</text>
</comment>
<dbReference type="AlphaFoldDB" id="A0AAJ0CT78"/>
<evidence type="ECO:0000313" key="2">
    <source>
        <dbReference type="EMBL" id="KAK2598155.1"/>
    </source>
</evidence>
<dbReference type="GO" id="GO:0004672">
    <property type="term" value="F:protein kinase activity"/>
    <property type="evidence" value="ECO:0007669"/>
    <property type="project" value="InterPro"/>
</dbReference>
<dbReference type="GO" id="GO:0005524">
    <property type="term" value="F:ATP binding"/>
    <property type="evidence" value="ECO:0007669"/>
    <property type="project" value="InterPro"/>
</dbReference>
<dbReference type="Proteomes" id="UP001251528">
    <property type="component" value="Unassembled WGS sequence"/>
</dbReference>
<name>A0AAJ0CT78_9HYPO</name>
<reference evidence="2" key="1">
    <citation type="submission" date="2023-06" db="EMBL/GenBank/DDBJ databases">
        <title>Conoideocrella luteorostrata (Hypocreales: Clavicipitaceae), a potential biocontrol fungus for elongate hemlock scale in United States Christmas tree production areas.</title>
        <authorList>
            <person name="Barrett H."/>
            <person name="Lovett B."/>
            <person name="Macias A.M."/>
            <person name="Stajich J.E."/>
            <person name="Kasson M.T."/>
        </authorList>
    </citation>
    <scope>NUCLEOTIDE SEQUENCE</scope>
    <source>
        <strain evidence="2">ARSEF 14590</strain>
    </source>
</reference>
<dbReference type="Gene3D" id="1.10.510.10">
    <property type="entry name" value="Transferase(Phosphotransferase) domain 1"/>
    <property type="match status" value="1"/>
</dbReference>
<proteinExistence type="predicted"/>
<keyword evidence="3" id="KW-1185">Reference proteome</keyword>
<accession>A0AAJ0CT78</accession>
<sequence>MDLESESGPWKYLPFERGEFVRELGFDGFSTVRLAQNTLTNLRVALKVIAARESPTHEARSVIASHPSIAQSRLFAVVDQQFWVNGPSGRHLCLDLPVLGPNMSKLSKGIYSRLKPAFAKAVSFQVVRALAHLHSNGLCHGDILKTATVGPPPENPHAPSYIVVPLDFCSSTTNGLGREICVIDFGQSFTEADDVRRGGDAT</sequence>
<dbReference type="EMBL" id="JASWJB010000098">
    <property type="protein sequence ID" value="KAK2598155.1"/>
    <property type="molecule type" value="Genomic_DNA"/>
</dbReference>